<protein>
    <submittedName>
        <fullName evidence="3">Uncharacterized protein</fullName>
    </submittedName>
</protein>
<dbReference type="Pfam" id="PF06347">
    <property type="entry name" value="SH3_4"/>
    <property type="match status" value="1"/>
</dbReference>
<proteinExistence type="predicted"/>
<dbReference type="SUPFAM" id="SSF48452">
    <property type="entry name" value="TPR-like"/>
    <property type="match status" value="1"/>
</dbReference>
<keyword evidence="2" id="KW-0812">Transmembrane</keyword>
<dbReference type="EMBL" id="MQWD01000001">
    <property type="protein sequence ID" value="PAP78543.1"/>
    <property type="molecule type" value="Genomic_DNA"/>
</dbReference>
<evidence type="ECO:0000313" key="4">
    <source>
        <dbReference type="Proteomes" id="UP000216339"/>
    </source>
</evidence>
<feature type="repeat" description="TPR" evidence="1">
    <location>
        <begin position="55"/>
        <end position="88"/>
    </location>
</feature>
<keyword evidence="4" id="KW-1185">Reference proteome</keyword>
<dbReference type="Gene3D" id="2.30.30.40">
    <property type="entry name" value="SH3 Domains"/>
    <property type="match status" value="1"/>
</dbReference>
<comment type="caution">
    <text evidence="3">The sequence shown here is derived from an EMBL/GenBank/DDBJ whole genome shotgun (WGS) entry which is preliminary data.</text>
</comment>
<dbReference type="InterPro" id="IPR019734">
    <property type="entry name" value="TPR_rpt"/>
</dbReference>
<dbReference type="PROSITE" id="PS50005">
    <property type="entry name" value="TPR"/>
    <property type="match status" value="1"/>
</dbReference>
<feature type="transmembrane region" description="Helical" evidence="2">
    <location>
        <begin position="148"/>
        <end position="168"/>
    </location>
</feature>
<keyword evidence="2" id="KW-0472">Membrane</keyword>
<accession>A0A271J535</accession>
<name>A0A271J535_9BACT</name>
<evidence type="ECO:0000313" key="3">
    <source>
        <dbReference type="EMBL" id="PAP78543.1"/>
    </source>
</evidence>
<evidence type="ECO:0000256" key="1">
    <source>
        <dbReference type="PROSITE-ProRule" id="PRU00339"/>
    </source>
</evidence>
<feature type="transmembrane region" description="Helical" evidence="2">
    <location>
        <begin position="120"/>
        <end position="141"/>
    </location>
</feature>
<organism evidence="3 4">
    <name type="scientific">Rubrivirga marina</name>
    <dbReference type="NCBI Taxonomy" id="1196024"/>
    <lineage>
        <taxon>Bacteria</taxon>
        <taxon>Pseudomonadati</taxon>
        <taxon>Rhodothermota</taxon>
        <taxon>Rhodothermia</taxon>
        <taxon>Rhodothermales</taxon>
        <taxon>Rubricoccaceae</taxon>
        <taxon>Rubrivirga</taxon>
    </lineage>
</organism>
<dbReference type="RefSeq" id="WP_095512220.1">
    <property type="nucleotide sequence ID" value="NZ_MQWD01000001.1"/>
</dbReference>
<dbReference type="Proteomes" id="UP000216339">
    <property type="component" value="Unassembled WGS sequence"/>
</dbReference>
<evidence type="ECO:0000256" key="2">
    <source>
        <dbReference type="SAM" id="Phobius"/>
    </source>
</evidence>
<dbReference type="AlphaFoldDB" id="A0A271J535"/>
<dbReference type="InterPro" id="IPR011990">
    <property type="entry name" value="TPR-like_helical_dom_sf"/>
</dbReference>
<gene>
    <name evidence="3" type="ORF">BSZ37_19990</name>
</gene>
<sequence length="233" mass="23995">MIALVLAVALLQAGPTDRAEADRLFALGTQLVAEGDTAGAVAAWEGAAEIGWTSAAVQHNLGTVALARGDVARARLHLERAARLDPRDDAITRNLALARERAGEPPPPSTRRLWDGAIGVLRPFGAVALALALAFGALGLAVADRRRWAAGLGAVAVVVVTGAAFAVWEFTRPVGVVLLDDAPVVESPSPAAPGVARLRAGETVEVGPEADGWRPVTVGRAEGWVRADAVAPI</sequence>
<dbReference type="InterPro" id="IPR010466">
    <property type="entry name" value="DUF1058"/>
</dbReference>
<keyword evidence="2" id="KW-1133">Transmembrane helix</keyword>
<keyword evidence="1" id="KW-0802">TPR repeat</keyword>
<dbReference type="Gene3D" id="1.25.40.10">
    <property type="entry name" value="Tetratricopeptide repeat domain"/>
    <property type="match status" value="1"/>
</dbReference>
<dbReference type="OrthoDB" id="179870at2"/>
<reference evidence="3 4" key="1">
    <citation type="submission" date="2016-11" db="EMBL/GenBank/DDBJ databases">
        <title>Study of marine rhodopsin-containing bacteria.</title>
        <authorList>
            <person name="Yoshizawa S."/>
            <person name="Kumagai Y."/>
            <person name="Kogure K."/>
        </authorList>
    </citation>
    <scope>NUCLEOTIDE SEQUENCE [LARGE SCALE GENOMIC DNA]</scope>
    <source>
        <strain evidence="3 4">SAORIC-28</strain>
    </source>
</reference>